<dbReference type="RefSeq" id="XP_020644383.2">
    <property type="nucleotide sequence ID" value="XM_020788724.2"/>
</dbReference>
<comment type="subcellular location">
    <subcellularLocation>
        <location evidence="2">Membrane</location>
        <topology evidence="2">Single-pass type I membrane protein</topology>
    </subcellularLocation>
</comment>
<evidence type="ECO:0000256" key="2">
    <source>
        <dbReference type="ARBA" id="ARBA00004479"/>
    </source>
</evidence>
<dbReference type="InterPro" id="IPR003961">
    <property type="entry name" value="FN3_dom"/>
</dbReference>
<evidence type="ECO:0000256" key="8">
    <source>
        <dbReference type="ARBA" id="ARBA00022729"/>
    </source>
</evidence>
<keyword evidence="10" id="KW-0094">Blood coagulation</keyword>
<dbReference type="InterPro" id="IPR015373">
    <property type="entry name" value="Interferon/interleukin_rcp_dom"/>
</dbReference>
<evidence type="ECO:0000259" key="20">
    <source>
        <dbReference type="Pfam" id="PF09294"/>
    </source>
</evidence>
<evidence type="ECO:0000259" key="19">
    <source>
        <dbReference type="Pfam" id="PF01108"/>
    </source>
</evidence>
<feature type="transmembrane region" description="Helical" evidence="17">
    <location>
        <begin position="249"/>
        <end position="271"/>
    </location>
</feature>
<evidence type="ECO:0000256" key="9">
    <source>
        <dbReference type="ARBA" id="ARBA00022989"/>
    </source>
</evidence>
<keyword evidence="14" id="KW-0325">Glycoprotein</keyword>
<feature type="domain" description="Fibronectin type-III" evidence="19">
    <location>
        <begin position="17"/>
        <end position="109"/>
    </location>
</feature>
<proteinExistence type="inferred from homology"/>
<evidence type="ECO:0000256" key="4">
    <source>
        <dbReference type="ARBA" id="ARBA00011184"/>
    </source>
</evidence>
<evidence type="ECO:0000256" key="14">
    <source>
        <dbReference type="ARBA" id="ARBA00023180"/>
    </source>
</evidence>
<evidence type="ECO:0000256" key="7">
    <source>
        <dbReference type="ARBA" id="ARBA00022696"/>
    </source>
</evidence>
<evidence type="ECO:0000256" key="13">
    <source>
        <dbReference type="ARBA" id="ARBA00023157"/>
    </source>
</evidence>
<keyword evidence="11 17" id="KW-0472">Membrane</keyword>
<evidence type="ECO:0000313" key="21">
    <source>
        <dbReference type="Proteomes" id="UP001652642"/>
    </source>
</evidence>
<dbReference type="Gene3D" id="2.60.40.10">
    <property type="entry name" value="Immunoglobulins"/>
    <property type="match status" value="2"/>
</dbReference>
<evidence type="ECO:0000256" key="5">
    <source>
        <dbReference type="ARBA" id="ARBA00018722"/>
    </source>
</evidence>
<evidence type="ECO:0000256" key="17">
    <source>
        <dbReference type="SAM" id="Phobius"/>
    </source>
</evidence>
<dbReference type="InterPro" id="IPR013783">
    <property type="entry name" value="Ig-like_fold"/>
</dbReference>
<keyword evidence="7" id="KW-0356">Hemostasis</keyword>
<dbReference type="Proteomes" id="UP001652642">
    <property type="component" value="Chromosome 4"/>
</dbReference>
<dbReference type="OrthoDB" id="8942372at2759"/>
<dbReference type="GO" id="GO:0005886">
    <property type="term" value="C:plasma membrane"/>
    <property type="evidence" value="ECO:0007669"/>
    <property type="project" value="TreeGrafter"/>
</dbReference>
<keyword evidence="12" id="KW-0564">Palmitate</keyword>
<dbReference type="GO" id="GO:0004896">
    <property type="term" value="F:cytokine receptor activity"/>
    <property type="evidence" value="ECO:0007669"/>
    <property type="project" value="TreeGrafter"/>
</dbReference>
<evidence type="ECO:0000256" key="15">
    <source>
        <dbReference type="ARBA" id="ARBA00023288"/>
    </source>
</evidence>
<dbReference type="Pfam" id="PF01108">
    <property type="entry name" value="Tissue_fac"/>
    <property type="match status" value="1"/>
</dbReference>
<dbReference type="InParanoid" id="A0A6J0TA60"/>
<keyword evidence="9 17" id="KW-1133">Transmembrane helix</keyword>
<reference evidence="22" key="1">
    <citation type="submission" date="2025-08" db="UniProtKB">
        <authorList>
            <consortium name="RefSeq"/>
        </authorList>
    </citation>
    <scope>IDENTIFICATION</scope>
</reference>
<comment type="subunit">
    <text evidence="4">Interacts with HSPE; the interaction, inhibited by heparin, promotes the generation of activated factor X and activates coagulation in the presence of activated factor VII.</text>
</comment>
<keyword evidence="21" id="KW-1185">Reference proteome</keyword>
<dbReference type="Pfam" id="PF09294">
    <property type="entry name" value="Interfer-bind"/>
    <property type="match status" value="1"/>
</dbReference>
<comment type="function">
    <text evidence="1">Initiates blood coagulation by forming a complex with circulating factor VII or VIIa. The [TF:VIIa] complex activates factors IX or X by specific limited proteolysis. TF plays a role in normal hemostasis by initiating the cell-surface assembly and propagation of the coagulation protease cascade.</text>
</comment>
<keyword evidence="6 17" id="KW-0812">Transmembrane</keyword>
<feature type="chain" id="PRO_5045193287" description="Tissue factor" evidence="18">
    <location>
        <begin position="30"/>
        <end position="290"/>
    </location>
</feature>
<evidence type="ECO:0000256" key="6">
    <source>
        <dbReference type="ARBA" id="ARBA00022692"/>
    </source>
</evidence>
<dbReference type="InterPro" id="IPR050650">
    <property type="entry name" value="Type-II_Cytokine-TF_Rcpt"/>
</dbReference>
<keyword evidence="13" id="KW-1015">Disulfide bond</keyword>
<evidence type="ECO:0000256" key="10">
    <source>
        <dbReference type="ARBA" id="ARBA00023084"/>
    </source>
</evidence>
<dbReference type="KEGG" id="pvt:110076522"/>
<dbReference type="SUPFAM" id="SSF49265">
    <property type="entry name" value="Fibronectin type III"/>
    <property type="match status" value="2"/>
</dbReference>
<sequence>MAPAAAPAPCRRALPLCALLSLLLRFSSGNTRVMTAVNITWSSINFKTLLQWEPEPTNYVYTVEIDGNLSNRDKTCIHTTKTECDVTNMLENVRDTYTARIYSESPSEEDDYNIPPYGLSSPFKPYDQTEIGMPAIKYFEQKDKTLKIMIADPLTPYRSENGSFQTIRDIFKDDLKYTVYYWKDQSTGKKFVTERSNQFELSVDNGKSYCFYVQATVTTGSGSRNSPKSTEKCTSINREGLDGLDLDTILIIVAIATGVVLLIIILAVVVYKCTKARAAAKKKENIPPNL</sequence>
<feature type="signal peptide" evidence="18">
    <location>
        <begin position="1"/>
        <end position="29"/>
    </location>
</feature>
<dbReference type="PANTHER" id="PTHR20859">
    <property type="entry name" value="INTERFERON/INTERLEUKIN RECEPTOR"/>
    <property type="match status" value="1"/>
</dbReference>
<dbReference type="InterPro" id="IPR001187">
    <property type="entry name" value="Tissue_factor"/>
</dbReference>
<protein>
    <recommendedName>
        <fullName evidence="5">Tissue factor</fullName>
    </recommendedName>
    <alternativeName>
        <fullName evidence="16">Coagulation factor III</fullName>
    </alternativeName>
</protein>
<organism evidence="21 22">
    <name type="scientific">Pogona vitticeps</name>
    <name type="common">central bearded dragon</name>
    <dbReference type="NCBI Taxonomy" id="103695"/>
    <lineage>
        <taxon>Eukaryota</taxon>
        <taxon>Metazoa</taxon>
        <taxon>Chordata</taxon>
        <taxon>Craniata</taxon>
        <taxon>Vertebrata</taxon>
        <taxon>Euteleostomi</taxon>
        <taxon>Lepidosauria</taxon>
        <taxon>Squamata</taxon>
        <taxon>Bifurcata</taxon>
        <taxon>Unidentata</taxon>
        <taxon>Episquamata</taxon>
        <taxon>Toxicofera</taxon>
        <taxon>Iguania</taxon>
        <taxon>Acrodonta</taxon>
        <taxon>Agamidae</taxon>
        <taxon>Amphibolurinae</taxon>
        <taxon>Pogona</taxon>
    </lineage>
</organism>
<dbReference type="AlphaFoldDB" id="A0A6J0TA60"/>
<evidence type="ECO:0000256" key="18">
    <source>
        <dbReference type="SAM" id="SignalP"/>
    </source>
</evidence>
<name>A0A6J0TA60_9SAUR</name>
<evidence type="ECO:0000256" key="11">
    <source>
        <dbReference type="ARBA" id="ARBA00023136"/>
    </source>
</evidence>
<dbReference type="GeneID" id="110076522"/>
<accession>A0A6J0TA60</accession>
<feature type="domain" description="Interferon/interleukin receptor" evidence="20">
    <location>
        <begin position="129"/>
        <end position="236"/>
    </location>
</feature>
<evidence type="ECO:0000313" key="22">
    <source>
        <dbReference type="RefSeq" id="XP_020644383.2"/>
    </source>
</evidence>
<evidence type="ECO:0000256" key="12">
    <source>
        <dbReference type="ARBA" id="ARBA00023139"/>
    </source>
</evidence>
<evidence type="ECO:0000256" key="1">
    <source>
        <dbReference type="ARBA" id="ARBA00002201"/>
    </source>
</evidence>
<evidence type="ECO:0000256" key="3">
    <source>
        <dbReference type="ARBA" id="ARBA00009197"/>
    </source>
</evidence>
<dbReference type="InterPro" id="IPR036116">
    <property type="entry name" value="FN3_sf"/>
</dbReference>
<dbReference type="PRINTS" id="PR00346">
    <property type="entry name" value="TISSUEFACTOR"/>
</dbReference>
<dbReference type="CTD" id="2152"/>
<evidence type="ECO:0000256" key="16">
    <source>
        <dbReference type="ARBA" id="ARBA00031171"/>
    </source>
</evidence>
<dbReference type="GO" id="GO:0007596">
    <property type="term" value="P:blood coagulation"/>
    <property type="evidence" value="ECO:0007669"/>
    <property type="project" value="UniProtKB-KW"/>
</dbReference>
<keyword evidence="15" id="KW-0449">Lipoprotein</keyword>
<gene>
    <name evidence="22" type="primary">F3</name>
</gene>
<comment type="similarity">
    <text evidence="3">Belongs to the tissue factor family.</text>
</comment>
<dbReference type="PANTHER" id="PTHR20859:SF22">
    <property type="entry name" value="TISSUE FACTOR"/>
    <property type="match status" value="1"/>
</dbReference>
<keyword evidence="8 18" id="KW-0732">Signal</keyword>